<reference evidence="3" key="1">
    <citation type="journal article" date="2022" name="Int. J. Mol. Sci.">
        <title>Draft Genome of Tanacetum Coccineum: Genomic Comparison of Closely Related Tanacetum-Family Plants.</title>
        <authorList>
            <person name="Yamashiro T."/>
            <person name="Shiraishi A."/>
            <person name="Nakayama K."/>
            <person name="Satake H."/>
        </authorList>
    </citation>
    <scope>NUCLEOTIDE SEQUENCE</scope>
</reference>
<comment type="caution">
    <text evidence="3">The sequence shown here is derived from an EMBL/GenBank/DDBJ whole genome shotgun (WGS) entry which is preliminary data.</text>
</comment>
<protein>
    <submittedName>
        <fullName evidence="3">Retrovirus-related pol polyprotein from transposon TNT 1-94</fullName>
    </submittedName>
</protein>
<accession>A0ABQ5JC15</accession>
<keyword evidence="1" id="KW-0862">Zinc</keyword>
<keyword evidence="1" id="KW-0863">Zinc-finger</keyword>
<organism evidence="3 4">
    <name type="scientific">Tanacetum coccineum</name>
    <dbReference type="NCBI Taxonomy" id="301880"/>
    <lineage>
        <taxon>Eukaryota</taxon>
        <taxon>Viridiplantae</taxon>
        <taxon>Streptophyta</taxon>
        <taxon>Embryophyta</taxon>
        <taxon>Tracheophyta</taxon>
        <taxon>Spermatophyta</taxon>
        <taxon>Magnoliopsida</taxon>
        <taxon>eudicotyledons</taxon>
        <taxon>Gunneridae</taxon>
        <taxon>Pentapetalae</taxon>
        <taxon>asterids</taxon>
        <taxon>campanulids</taxon>
        <taxon>Asterales</taxon>
        <taxon>Asteraceae</taxon>
        <taxon>Asteroideae</taxon>
        <taxon>Anthemideae</taxon>
        <taxon>Anthemidinae</taxon>
        <taxon>Tanacetum</taxon>
    </lineage>
</organism>
<proteinExistence type="predicted"/>
<keyword evidence="1" id="KW-0479">Metal-binding</keyword>
<evidence type="ECO:0000313" key="4">
    <source>
        <dbReference type="Proteomes" id="UP001151760"/>
    </source>
</evidence>
<dbReference type="InterPro" id="IPR036875">
    <property type="entry name" value="Znf_CCHC_sf"/>
</dbReference>
<name>A0ABQ5JC15_9ASTR</name>
<dbReference type="PROSITE" id="PS50158">
    <property type="entry name" value="ZF_CCHC"/>
    <property type="match status" value="1"/>
</dbReference>
<evidence type="ECO:0000259" key="2">
    <source>
        <dbReference type="PROSITE" id="PS50158"/>
    </source>
</evidence>
<reference evidence="3" key="2">
    <citation type="submission" date="2022-01" db="EMBL/GenBank/DDBJ databases">
        <authorList>
            <person name="Yamashiro T."/>
            <person name="Shiraishi A."/>
            <person name="Satake H."/>
            <person name="Nakayama K."/>
        </authorList>
    </citation>
    <scope>NUCLEOTIDE SEQUENCE</scope>
</reference>
<evidence type="ECO:0000313" key="3">
    <source>
        <dbReference type="EMBL" id="GJU10087.1"/>
    </source>
</evidence>
<dbReference type="SUPFAM" id="SSF57756">
    <property type="entry name" value="Retrovirus zinc finger-like domains"/>
    <property type="match status" value="1"/>
</dbReference>
<feature type="domain" description="CCHC-type" evidence="2">
    <location>
        <begin position="80"/>
        <end position="93"/>
    </location>
</feature>
<dbReference type="Proteomes" id="UP001151760">
    <property type="component" value="Unassembled WGS sequence"/>
</dbReference>
<keyword evidence="4" id="KW-1185">Reference proteome</keyword>
<feature type="non-terminal residue" evidence="3">
    <location>
        <position position="1"/>
    </location>
</feature>
<gene>
    <name evidence="3" type="ORF">Tco_1132483</name>
</gene>
<sequence>LENQNILTTSTPLSTAFISTSIIQVFQDSPDDEEDTKSNQEYLNDLEEEYQARALLAKSKRFFKKGSQRFSGAKATKDTKCHKCGRNGHFARDYFSKTSVPSFCSLFQSKPRLTNSSHQTEQKSKDFEAKYNKAKAKLALLSFSASASSPTQVKNKGLVAKTCTWDKEEVSSNEEEVVEGKFLMALTQEERAPISKEDARN</sequence>
<dbReference type="EMBL" id="BQNB010021789">
    <property type="protein sequence ID" value="GJU10087.1"/>
    <property type="molecule type" value="Genomic_DNA"/>
</dbReference>
<evidence type="ECO:0000256" key="1">
    <source>
        <dbReference type="PROSITE-ProRule" id="PRU00047"/>
    </source>
</evidence>
<dbReference type="InterPro" id="IPR001878">
    <property type="entry name" value="Znf_CCHC"/>
</dbReference>